<dbReference type="OrthoDB" id="2305901at2759"/>
<dbReference type="Proteomes" id="UP001147782">
    <property type="component" value="Unassembled WGS sequence"/>
</dbReference>
<protein>
    <recommendedName>
        <fullName evidence="3">F-box domain-containing protein</fullName>
    </recommendedName>
</protein>
<keyword evidence="2" id="KW-1185">Reference proteome</keyword>
<evidence type="ECO:0000313" key="1">
    <source>
        <dbReference type="EMBL" id="KAJ5379775.1"/>
    </source>
</evidence>
<dbReference type="RefSeq" id="XP_056557346.1">
    <property type="nucleotide sequence ID" value="XM_056695134.1"/>
</dbReference>
<organism evidence="1 2">
    <name type="scientific">Penicillium cataractarum</name>
    <dbReference type="NCBI Taxonomy" id="2100454"/>
    <lineage>
        <taxon>Eukaryota</taxon>
        <taxon>Fungi</taxon>
        <taxon>Dikarya</taxon>
        <taxon>Ascomycota</taxon>
        <taxon>Pezizomycotina</taxon>
        <taxon>Eurotiomycetes</taxon>
        <taxon>Eurotiomycetidae</taxon>
        <taxon>Eurotiales</taxon>
        <taxon>Aspergillaceae</taxon>
        <taxon>Penicillium</taxon>
    </lineage>
</organism>
<gene>
    <name evidence="1" type="ORF">N7496_002203</name>
</gene>
<sequence length="221" mass="25535">MAFPLIIAPKMIIAVQRVLTTPELFCRIFDFLEDGVYPDEMSLRYDRHTLARCASVNILWCQEIMHRFWARPVGGMTGLLGHPHCVNRYRRQFYANFVMRLKMTSMPDSTISRCNTDLRGLSFPHLEVLHLKIRTRGANIPRLHAPALEVLHITLCIDPFERVEGPVEMKGLSRLIKVGLPSLKLIRFDCLFKVNDDLLVDLHRRFPHVVVVTELDPVPKI</sequence>
<proteinExistence type="predicted"/>
<accession>A0A9W9SJX0</accession>
<comment type="caution">
    <text evidence="1">The sequence shown here is derived from an EMBL/GenBank/DDBJ whole genome shotgun (WGS) entry which is preliminary data.</text>
</comment>
<reference evidence="1" key="1">
    <citation type="submission" date="2022-11" db="EMBL/GenBank/DDBJ databases">
        <authorList>
            <person name="Petersen C."/>
        </authorList>
    </citation>
    <scope>NUCLEOTIDE SEQUENCE</scope>
    <source>
        <strain evidence="1">IBT 29864</strain>
    </source>
</reference>
<dbReference type="AlphaFoldDB" id="A0A9W9SJX0"/>
<reference evidence="1" key="2">
    <citation type="journal article" date="2023" name="IMA Fungus">
        <title>Comparative genomic study of the Penicillium genus elucidates a diverse pangenome and 15 lateral gene transfer events.</title>
        <authorList>
            <person name="Petersen C."/>
            <person name="Sorensen T."/>
            <person name="Nielsen M.R."/>
            <person name="Sondergaard T.E."/>
            <person name="Sorensen J.L."/>
            <person name="Fitzpatrick D.A."/>
            <person name="Frisvad J.C."/>
            <person name="Nielsen K.L."/>
        </authorList>
    </citation>
    <scope>NUCLEOTIDE SEQUENCE</scope>
    <source>
        <strain evidence="1">IBT 29864</strain>
    </source>
</reference>
<dbReference type="EMBL" id="JAPZBS010000002">
    <property type="protein sequence ID" value="KAJ5379775.1"/>
    <property type="molecule type" value="Genomic_DNA"/>
</dbReference>
<name>A0A9W9SJX0_9EURO</name>
<evidence type="ECO:0008006" key="3">
    <source>
        <dbReference type="Google" id="ProtNLM"/>
    </source>
</evidence>
<evidence type="ECO:0000313" key="2">
    <source>
        <dbReference type="Proteomes" id="UP001147782"/>
    </source>
</evidence>
<dbReference type="GeneID" id="81434311"/>